<feature type="compositionally biased region" description="Basic and acidic residues" evidence="1">
    <location>
        <begin position="33"/>
        <end position="52"/>
    </location>
</feature>
<evidence type="ECO:0000256" key="1">
    <source>
        <dbReference type="SAM" id="MobiDB-lite"/>
    </source>
</evidence>
<name>A0A8T0PGS1_PANVG</name>
<feature type="compositionally biased region" description="Basic and acidic residues" evidence="1">
    <location>
        <begin position="98"/>
        <end position="108"/>
    </location>
</feature>
<feature type="region of interest" description="Disordered" evidence="1">
    <location>
        <begin position="1"/>
        <end position="70"/>
    </location>
</feature>
<feature type="region of interest" description="Disordered" evidence="1">
    <location>
        <begin position="86"/>
        <end position="108"/>
    </location>
</feature>
<dbReference type="AlphaFoldDB" id="A0A8T0PGS1"/>
<sequence length="108" mass="12119">MRRRRYPSHPIPPRRGTPRLVLPRRAAAGNAPDDVRASPRRFADVCPRRDLPGDPPHPASSSCIRQRSRRGADFASVLPRRVAALRPGLLSPSCRSGETLRRQRDPSR</sequence>
<accession>A0A8T0PGS1</accession>
<dbReference type="Proteomes" id="UP000823388">
    <property type="component" value="Chromosome 8K"/>
</dbReference>
<gene>
    <name evidence="2" type="ORF">PVAP13_8KG086768</name>
</gene>
<proteinExistence type="predicted"/>
<protein>
    <submittedName>
        <fullName evidence="2">Uncharacterized protein</fullName>
    </submittedName>
</protein>
<comment type="caution">
    <text evidence="2">The sequence shown here is derived from an EMBL/GenBank/DDBJ whole genome shotgun (WGS) entry which is preliminary data.</text>
</comment>
<dbReference type="EMBL" id="CM029051">
    <property type="protein sequence ID" value="KAG2560800.1"/>
    <property type="molecule type" value="Genomic_DNA"/>
</dbReference>
<reference evidence="2" key="1">
    <citation type="submission" date="2020-05" db="EMBL/GenBank/DDBJ databases">
        <title>WGS assembly of Panicum virgatum.</title>
        <authorList>
            <person name="Lovell J.T."/>
            <person name="Jenkins J."/>
            <person name="Shu S."/>
            <person name="Juenger T.E."/>
            <person name="Schmutz J."/>
        </authorList>
    </citation>
    <scope>NUCLEOTIDE SEQUENCE</scope>
    <source>
        <strain evidence="2">AP13</strain>
    </source>
</reference>
<keyword evidence="3" id="KW-1185">Reference proteome</keyword>
<evidence type="ECO:0000313" key="2">
    <source>
        <dbReference type="EMBL" id="KAG2560800.1"/>
    </source>
</evidence>
<organism evidence="2 3">
    <name type="scientific">Panicum virgatum</name>
    <name type="common">Blackwell switchgrass</name>
    <dbReference type="NCBI Taxonomy" id="38727"/>
    <lineage>
        <taxon>Eukaryota</taxon>
        <taxon>Viridiplantae</taxon>
        <taxon>Streptophyta</taxon>
        <taxon>Embryophyta</taxon>
        <taxon>Tracheophyta</taxon>
        <taxon>Spermatophyta</taxon>
        <taxon>Magnoliopsida</taxon>
        <taxon>Liliopsida</taxon>
        <taxon>Poales</taxon>
        <taxon>Poaceae</taxon>
        <taxon>PACMAD clade</taxon>
        <taxon>Panicoideae</taxon>
        <taxon>Panicodae</taxon>
        <taxon>Paniceae</taxon>
        <taxon>Panicinae</taxon>
        <taxon>Panicum</taxon>
        <taxon>Panicum sect. Hiantes</taxon>
    </lineage>
</organism>
<evidence type="ECO:0000313" key="3">
    <source>
        <dbReference type="Proteomes" id="UP000823388"/>
    </source>
</evidence>